<reference evidence="3" key="1">
    <citation type="submission" date="2025-08" db="UniProtKB">
        <authorList>
            <consortium name="Ensembl"/>
        </authorList>
    </citation>
    <scope>IDENTIFICATION</scope>
</reference>
<proteinExistence type="predicted"/>
<dbReference type="Ensembl" id="ENSNNAT00000004944.1">
    <property type="protein sequence ID" value="ENSNNAP00000004729.1"/>
    <property type="gene ID" value="ENSNNAG00000003178.1"/>
</dbReference>
<organism evidence="3 4">
    <name type="scientific">Naja naja</name>
    <name type="common">Indian cobra</name>
    <dbReference type="NCBI Taxonomy" id="35670"/>
    <lineage>
        <taxon>Eukaryota</taxon>
        <taxon>Metazoa</taxon>
        <taxon>Chordata</taxon>
        <taxon>Craniata</taxon>
        <taxon>Vertebrata</taxon>
        <taxon>Euteleostomi</taxon>
        <taxon>Lepidosauria</taxon>
        <taxon>Squamata</taxon>
        <taxon>Bifurcata</taxon>
        <taxon>Unidentata</taxon>
        <taxon>Episquamata</taxon>
        <taxon>Toxicofera</taxon>
        <taxon>Serpentes</taxon>
        <taxon>Colubroidea</taxon>
        <taxon>Elapidae</taxon>
        <taxon>Elapinae</taxon>
        <taxon>Naja</taxon>
    </lineage>
</organism>
<keyword evidence="1" id="KW-0728">SH3 domain</keyword>
<dbReference type="Gene3D" id="2.30.30.40">
    <property type="entry name" value="SH3 Domains"/>
    <property type="match status" value="1"/>
</dbReference>
<sequence length="76" mass="9044">YLRWILETARKFMTTMVAMAFYNYDARGPDELSLQIGDTMHILETHEGKWNKCFFPNHYSHSPRFPRMKWTGLCGV</sequence>
<dbReference type="Proteomes" id="UP000694559">
    <property type="component" value="Unplaced"/>
</dbReference>
<dbReference type="OrthoDB" id="18896at2759"/>
<evidence type="ECO:0000313" key="4">
    <source>
        <dbReference type="Proteomes" id="UP000694559"/>
    </source>
</evidence>
<name>A0A8C6VDE1_NAJNA</name>
<dbReference type="InterPro" id="IPR036028">
    <property type="entry name" value="SH3-like_dom_sf"/>
</dbReference>
<dbReference type="InterPro" id="IPR001452">
    <property type="entry name" value="SH3_domain"/>
</dbReference>
<reference evidence="3" key="2">
    <citation type="submission" date="2025-09" db="UniProtKB">
        <authorList>
            <consortium name="Ensembl"/>
        </authorList>
    </citation>
    <scope>IDENTIFICATION</scope>
</reference>
<keyword evidence="4" id="KW-1185">Reference proteome</keyword>
<dbReference type="AlphaFoldDB" id="A0A8C6VDE1"/>
<evidence type="ECO:0000256" key="1">
    <source>
        <dbReference type="ARBA" id="ARBA00022443"/>
    </source>
</evidence>
<feature type="domain" description="SH3" evidence="2">
    <location>
        <begin position="20"/>
        <end position="53"/>
    </location>
</feature>
<accession>A0A8C6VDE1</accession>
<dbReference type="GeneTree" id="ENSGT00990000210288"/>
<dbReference type="Pfam" id="PF00018">
    <property type="entry name" value="SH3_1"/>
    <property type="match status" value="1"/>
</dbReference>
<protein>
    <recommendedName>
        <fullName evidence="2">SH3 domain-containing protein</fullName>
    </recommendedName>
</protein>
<evidence type="ECO:0000313" key="3">
    <source>
        <dbReference type="Ensembl" id="ENSNNAP00000004729.1"/>
    </source>
</evidence>
<evidence type="ECO:0000259" key="2">
    <source>
        <dbReference type="Pfam" id="PF00018"/>
    </source>
</evidence>
<dbReference type="SUPFAM" id="SSF50044">
    <property type="entry name" value="SH3-domain"/>
    <property type="match status" value="1"/>
</dbReference>